<dbReference type="GO" id="GO:0015658">
    <property type="term" value="F:branched-chain amino acid transmembrane transporter activity"/>
    <property type="evidence" value="ECO:0007669"/>
    <property type="project" value="InterPro"/>
</dbReference>
<evidence type="ECO:0008006" key="9">
    <source>
        <dbReference type="Google" id="ProtNLM"/>
    </source>
</evidence>
<dbReference type="Pfam" id="PF02653">
    <property type="entry name" value="BPD_transp_2"/>
    <property type="match status" value="1"/>
</dbReference>
<evidence type="ECO:0000313" key="7">
    <source>
        <dbReference type="EMBL" id="TMI85234.1"/>
    </source>
</evidence>
<evidence type="ECO:0000256" key="3">
    <source>
        <dbReference type="ARBA" id="ARBA00022692"/>
    </source>
</evidence>
<dbReference type="GO" id="GO:0005886">
    <property type="term" value="C:plasma membrane"/>
    <property type="evidence" value="ECO:0007669"/>
    <property type="project" value="UniProtKB-SubCell"/>
</dbReference>
<keyword evidence="3 6" id="KW-0812">Transmembrane</keyword>
<dbReference type="InterPro" id="IPR043428">
    <property type="entry name" value="LivM-like"/>
</dbReference>
<sequence length="129" mass="13711">VASAAYAALAGAVYAHYIRFISPSPFALYASLFFLIMAVVGGLTNIWGGLFGAAAVTVLDQVIRAQVPRVFPRVGGEYQTAIYGVLLVLIMIFFPRGLVRGAIDLRHAPAHPLPALGGTDADPAEEWRA</sequence>
<evidence type="ECO:0000256" key="2">
    <source>
        <dbReference type="ARBA" id="ARBA00022475"/>
    </source>
</evidence>
<evidence type="ECO:0000256" key="6">
    <source>
        <dbReference type="SAM" id="Phobius"/>
    </source>
</evidence>
<comment type="caution">
    <text evidence="7">The sequence shown here is derived from an EMBL/GenBank/DDBJ whole genome shotgun (WGS) entry which is preliminary data.</text>
</comment>
<accession>A0A537JP04</accession>
<comment type="subcellular location">
    <subcellularLocation>
        <location evidence="1">Cell membrane</location>
        <topology evidence="1">Multi-pass membrane protein</topology>
    </subcellularLocation>
</comment>
<name>A0A537JP04_9BACT</name>
<feature type="non-terminal residue" evidence="7">
    <location>
        <position position="1"/>
    </location>
</feature>
<dbReference type="PANTHER" id="PTHR30482:SF10">
    <property type="entry name" value="HIGH-AFFINITY BRANCHED-CHAIN AMINO ACID TRANSPORT PROTEIN BRAE"/>
    <property type="match status" value="1"/>
</dbReference>
<feature type="transmembrane region" description="Helical" evidence="6">
    <location>
        <begin position="81"/>
        <end position="99"/>
    </location>
</feature>
<evidence type="ECO:0000256" key="1">
    <source>
        <dbReference type="ARBA" id="ARBA00004651"/>
    </source>
</evidence>
<dbReference type="AlphaFoldDB" id="A0A537JP04"/>
<evidence type="ECO:0000256" key="5">
    <source>
        <dbReference type="ARBA" id="ARBA00023136"/>
    </source>
</evidence>
<evidence type="ECO:0000313" key="8">
    <source>
        <dbReference type="Proteomes" id="UP000318093"/>
    </source>
</evidence>
<dbReference type="EMBL" id="VBAN01000022">
    <property type="protein sequence ID" value="TMI85234.1"/>
    <property type="molecule type" value="Genomic_DNA"/>
</dbReference>
<reference evidence="7 8" key="1">
    <citation type="journal article" date="2019" name="Nat. Microbiol.">
        <title>Mediterranean grassland soil C-N compound turnover is dependent on rainfall and depth, and is mediated by genomically divergent microorganisms.</title>
        <authorList>
            <person name="Diamond S."/>
            <person name="Andeer P.F."/>
            <person name="Li Z."/>
            <person name="Crits-Christoph A."/>
            <person name="Burstein D."/>
            <person name="Anantharaman K."/>
            <person name="Lane K.R."/>
            <person name="Thomas B.C."/>
            <person name="Pan C."/>
            <person name="Northen T.R."/>
            <person name="Banfield J.F."/>
        </authorList>
    </citation>
    <scope>NUCLEOTIDE SEQUENCE [LARGE SCALE GENOMIC DNA]</scope>
    <source>
        <strain evidence="7">NP_6</strain>
    </source>
</reference>
<dbReference type="PANTHER" id="PTHR30482">
    <property type="entry name" value="HIGH-AFFINITY BRANCHED-CHAIN AMINO ACID TRANSPORT SYSTEM PERMEASE"/>
    <property type="match status" value="1"/>
</dbReference>
<feature type="transmembrane region" description="Helical" evidence="6">
    <location>
        <begin position="26"/>
        <end position="47"/>
    </location>
</feature>
<evidence type="ECO:0000256" key="4">
    <source>
        <dbReference type="ARBA" id="ARBA00022989"/>
    </source>
</evidence>
<protein>
    <recommendedName>
        <fullName evidence="9">Branched-chain amino acid ABC transporter permease</fullName>
    </recommendedName>
</protein>
<gene>
    <name evidence="7" type="ORF">E6H03_00750</name>
</gene>
<keyword evidence="5 6" id="KW-0472">Membrane</keyword>
<organism evidence="7 8">
    <name type="scientific">Candidatus Segetimicrobium genomatis</name>
    <dbReference type="NCBI Taxonomy" id="2569760"/>
    <lineage>
        <taxon>Bacteria</taxon>
        <taxon>Bacillati</taxon>
        <taxon>Candidatus Sysuimicrobiota</taxon>
        <taxon>Candidatus Sysuimicrobiia</taxon>
        <taxon>Candidatus Sysuimicrobiales</taxon>
        <taxon>Candidatus Segetimicrobiaceae</taxon>
        <taxon>Candidatus Segetimicrobium</taxon>
    </lineage>
</organism>
<proteinExistence type="predicted"/>
<keyword evidence="4 6" id="KW-1133">Transmembrane helix</keyword>
<keyword evidence="2" id="KW-1003">Cell membrane</keyword>
<dbReference type="InterPro" id="IPR001851">
    <property type="entry name" value="ABC_transp_permease"/>
</dbReference>
<dbReference type="Proteomes" id="UP000318093">
    <property type="component" value="Unassembled WGS sequence"/>
</dbReference>